<dbReference type="InterPro" id="IPR058656">
    <property type="entry name" value="Mok11-13/Ags1-like_GH"/>
</dbReference>
<dbReference type="InterPro" id="IPR058659">
    <property type="entry name" value="Mok11-13/Ags1-like_CBM"/>
</dbReference>
<keyword evidence="3" id="KW-0328">Glycosyltransferase</keyword>
<dbReference type="Pfam" id="PF26122">
    <property type="entry name" value="CBM_Mok13"/>
    <property type="match status" value="1"/>
</dbReference>
<evidence type="ECO:0000256" key="6">
    <source>
        <dbReference type="ARBA" id="ARBA00048960"/>
    </source>
</evidence>
<dbReference type="Pfam" id="PF26111">
    <property type="entry name" value="Ig_Mok13"/>
    <property type="match status" value="1"/>
</dbReference>
<feature type="region of interest" description="Disordered" evidence="7">
    <location>
        <begin position="1800"/>
        <end position="1876"/>
    </location>
</feature>
<feature type="transmembrane region" description="Helical" evidence="8">
    <location>
        <begin position="2088"/>
        <end position="2110"/>
    </location>
</feature>
<evidence type="ECO:0000259" key="10">
    <source>
        <dbReference type="SMART" id="SM00642"/>
    </source>
</evidence>
<dbReference type="GO" id="GO:0047657">
    <property type="term" value="F:alpha-1,3-glucan synthase activity"/>
    <property type="evidence" value="ECO:0007669"/>
    <property type="project" value="UniProtKB-EC"/>
</dbReference>
<dbReference type="InterPro" id="IPR058657">
    <property type="entry name" value="Mok11-13/Ags1-like_Ig"/>
</dbReference>
<keyword evidence="8" id="KW-1133">Transmembrane helix</keyword>
<keyword evidence="9" id="KW-0732">Signal</keyword>
<feature type="transmembrane region" description="Helical" evidence="8">
    <location>
        <begin position="2234"/>
        <end position="2253"/>
    </location>
</feature>
<feature type="compositionally biased region" description="Basic and acidic residues" evidence="7">
    <location>
        <begin position="1745"/>
        <end position="1760"/>
    </location>
</feature>
<dbReference type="InterPro" id="IPR058658">
    <property type="entry name" value="Mok11-13/Ags1-like_Ig_2"/>
</dbReference>
<sequence>MLHFLFISFVLASLVSCLKFDKQYLGYNLNENEAATNPLDYSGEWKDHQFHPSPTNWRFPFYTLFLDRYVNGDPANDDINGTVYERDSQSNQLRYGGDLAGLVDSLDYIQGMGIKALYIAGSPFINVPWNAHSYSPLDMTLLDKHFGDIAAWRAAIDEIHKRGMYVVLDNTMATMGDLIGFEGFLNATAPFRPEEHKVQWKSERQYLDFSFSNNYKERCEYPKFWNESGLPVLKDSNANFSKLVGCYDSEFDQYGDTEAFGVFPDWQRQLSKFASVQDRLREWVPSVREKIQHFSCITISMLDIDGFRFDKATQVTVDAQAEFGDFIRQCARKHGKNNFFMPGEITGGNSFASIYLGRGRQSNQVPDNITQAVTLTNNSDDKYFLRGQGKQALDAAAFHYSIYRSLTRFLGLDGNLAAGYDVPVNFVDAWNTMLTTNDLVNAETGEFDPRHMYGVTNQDVFRWPGLKQGTERMLLGLFVTTLYVPGIPKLLWGEEQAFYVLDSTADNYMFGRQPMSSALAWQNHGCYRLGSSQYYDFPLEKTLTGCEDDSISQDHRDPSHPVHNIIKQMYHRRTQYPVLNDGYFLQSLSNQTRLVKLPGSNGTESEFGMWSVMRNQYPGVQNLTQGGNHSQVWLVYSNEDHDIKYQFDCQDKKKALISVFDQGKTVKNLLAPYDEIELKNSSTLLGIDGSEENNGCVDELSMKPYDFRAYVLKEDWLDPIPVITKFLPGHDAQIESKKAPGDKDGIDIEFQFSEAMDCDKVTNNLVITSDTETDFSATLDKDSVKCADISSPNSALVAGSISNWSYKATLLDVSHGIHTVTVKNATTKDGDRFTNANDRFIIRIGLKNNPMIFPRIANYTTDILKKDSKGLHVSHVASGADKWRYSTNWGSSWSEWIDYKGGVSDLPKQPWSGTKRQQWKGEHVILQYWNRVTGSSDHIQHADADYRGSPRRFPHLFAHGPYNEFGFDGGIDNAFKLDKDGKWKVHIMTEWPSTAQVNVWGMNPDGKPDAGFVFGDIDFDGIADRQPPDSLASNVLNMTIEPPRPHLAYRIEIDDKTMAYKMVYAGNRFIQLVLFALLWSLPVATAAISIWSYMGAFYGVKFNKIGVSKQSLAVFAPLAFWRRGQRFERIEDEEMYEPKKSALHLGFPRSRDSSPLPAAGLGRIGASKKRPMILIATMEYDIEDWAIKIKIGGLGVMAQLMGKNLPHQDLIWVVPCVGGVEYPVDTPAEPMMVTILGTEYEIQVQYHKLNNITYVLLDAPIFRQQSKSEPYPPRMDDLDSAVYYSAWNACIAQTIERFPIDLYHINDYHGAAAPLYLLSKGRTIPCALSLHNAEFQGLWPMRTPKESDEVCRVYNLDPEIVQKYVQFGEVFNLLHAGASYLRVHQRGFGAVGVSNKYGKRSYARYPIFWGLKEVGKLPNPDPSDTAPLEPEKENEVITVDPAYEAGRGDLRRQAQEWAGLEVDPTAELFVFVGRWSNQKGIDLISDVFPAVLEKHSNVQLICIGPVIDLYGKFAALKLGKMMEKYPKRVFSKPEFTALPPFIFTGAEFALIPSRDEPFGLVAVEFGRKGALGVGARVGGLGQMPGWWFTVESTTTKHMLDQFKSAIEEALSSKTETRAMMRARSAKQRFPVAKWVEDLNTLQQTAIKIHNEEKGSHSKGFLRPLSRHSASKSLEFPDEGFFHTQSRNVSSDRLSTYEARPTGEDSPPRESANHTSLQRGLSLGVRSGPGHRARASLMPEPLVSVRESRSPPRTPEIHELDPDGAPMSTEGSLHNPSEMFISREQAEADYRESERQLAMAALEGSTSNPSASPFALVDTSYDTDRGRGRSRSPRPMGEEESVSRSRSRSGLLDPSSLPMRMRSSHHRRKRSSALDLSTIKNASTTDFSLQKVDPTFEDKTGAYYAKFESMLDTLSGKTSESDLCVEEFLVDSEKEWFKKMRAERLGRGEHSRNHSRDSRLSPAPSPAWPRNSLHSNNSRDSSPSPYSMRASDSDDASPRPSAEMDEFLLGANYQRPSILKRWLQTRIGDWPIYSLLLALGQIMAANSYQITLLTGPQGQGPTKLYIIGAIFIVMSSVWWIIFRTLPSKYSLSVPFAFYGAAFLFVGVAPFAKFGPPRDWIQNVATGLYVSASASGSIFFALNFGDEGGAPIKSWIFRACMIQGTQQIYITALFYWGSTLTTSSAENSLTSSPKAAMITLPISAFLFAIGALNFTSLPQYYHQTPGKIPSFYKTLLRRKIVGWFFVMIILQNYFLSTPYGRNWAYLWSSNVAPHYAIGLLVLAFFVIIWALFLFFFAKLSKSHSWVLPIFAIGLGAPRWAQMLWGVSGIGNWVPWMPGGPVAGALAGRSLWLWLGLLDALQGVGFGMMLLQTLTRIHIAVSLILAQVLGTAVTMIAKASAPDANGPGDVFPDFSKGVREGLSKPWFWIALACQLVIPLGFFKFFRKEQLSKP</sequence>
<feature type="transmembrane region" description="Helical" evidence="8">
    <location>
        <begin position="2375"/>
        <end position="2394"/>
    </location>
</feature>
<feature type="compositionally biased region" description="Polar residues" evidence="7">
    <location>
        <begin position="1971"/>
        <end position="1984"/>
    </location>
</feature>
<evidence type="ECO:0000313" key="12">
    <source>
        <dbReference type="Proteomes" id="UP000193144"/>
    </source>
</evidence>
<organism evidence="11 12">
    <name type="scientific">Clohesyomyces aquaticus</name>
    <dbReference type="NCBI Taxonomy" id="1231657"/>
    <lineage>
        <taxon>Eukaryota</taxon>
        <taxon>Fungi</taxon>
        <taxon>Dikarya</taxon>
        <taxon>Ascomycota</taxon>
        <taxon>Pezizomycotina</taxon>
        <taxon>Dothideomycetes</taxon>
        <taxon>Pleosporomycetidae</taxon>
        <taxon>Pleosporales</taxon>
        <taxon>Lindgomycetaceae</taxon>
        <taxon>Clohesyomyces</taxon>
    </lineage>
</organism>
<keyword evidence="8" id="KW-0812">Transmembrane</keyword>
<dbReference type="EC" id="2.4.1.183" evidence="2"/>
<dbReference type="Pfam" id="PF08323">
    <property type="entry name" value="Glyco_transf_5"/>
    <property type="match status" value="1"/>
</dbReference>
<feature type="transmembrane region" description="Helical" evidence="8">
    <location>
        <begin position="2273"/>
        <end position="2295"/>
    </location>
</feature>
<evidence type="ECO:0000256" key="5">
    <source>
        <dbReference type="ARBA" id="ARBA00023316"/>
    </source>
</evidence>
<feature type="compositionally biased region" description="Basic and acidic residues" evidence="7">
    <location>
        <begin position="1700"/>
        <end position="1711"/>
    </location>
</feature>
<dbReference type="Pfam" id="PF26127">
    <property type="entry name" value="12TM_Mok13"/>
    <property type="match status" value="1"/>
</dbReference>
<dbReference type="InterPro" id="IPR017853">
    <property type="entry name" value="GH"/>
</dbReference>
<dbReference type="GO" id="GO:0009277">
    <property type="term" value="C:fungal-type cell wall"/>
    <property type="evidence" value="ECO:0007669"/>
    <property type="project" value="TreeGrafter"/>
</dbReference>
<dbReference type="SMART" id="SM00642">
    <property type="entry name" value="Aamy"/>
    <property type="match status" value="1"/>
</dbReference>
<comment type="caution">
    <text evidence="11">The sequence shown here is derived from an EMBL/GenBank/DDBJ whole genome shotgun (WGS) entry which is preliminary data.</text>
</comment>
<keyword evidence="4" id="KW-0808">Transferase</keyword>
<feature type="region of interest" description="Disordered" evidence="7">
    <location>
        <begin position="1944"/>
        <end position="2000"/>
    </location>
</feature>
<dbReference type="OrthoDB" id="512920at2759"/>
<feature type="transmembrane region" description="Helical" evidence="8">
    <location>
        <begin position="2423"/>
        <end position="2442"/>
    </location>
</feature>
<dbReference type="SUPFAM" id="SSF51445">
    <property type="entry name" value="(Trans)glycosidases"/>
    <property type="match status" value="1"/>
</dbReference>
<dbReference type="InterPro" id="IPR006047">
    <property type="entry name" value="GH13_cat_dom"/>
</dbReference>
<evidence type="ECO:0000256" key="4">
    <source>
        <dbReference type="ARBA" id="ARBA00022679"/>
    </source>
</evidence>
<dbReference type="Pfam" id="PF26114">
    <property type="entry name" value="Ig_2_Mok13"/>
    <property type="match status" value="1"/>
</dbReference>
<feature type="transmembrane region" description="Helical" evidence="8">
    <location>
        <begin position="2307"/>
        <end position="2328"/>
    </location>
</feature>
<dbReference type="GO" id="GO:0070600">
    <property type="term" value="P:fungal-type cell wall (1-&gt;3)-alpha-glucan biosynthetic process"/>
    <property type="evidence" value="ECO:0007669"/>
    <property type="project" value="TreeGrafter"/>
</dbReference>
<feature type="transmembrane region" description="Helical" evidence="8">
    <location>
        <begin position="2063"/>
        <end position="2081"/>
    </location>
</feature>
<dbReference type="Proteomes" id="UP000193144">
    <property type="component" value="Unassembled WGS sequence"/>
</dbReference>
<feature type="transmembrane region" description="Helical" evidence="8">
    <location>
        <begin position="2194"/>
        <end position="2213"/>
    </location>
</feature>
<dbReference type="Pfam" id="PF26108">
    <property type="entry name" value="GH_Mok13"/>
    <property type="match status" value="1"/>
</dbReference>
<dbReference type="FunFam" id="3.40.50.2000:FF:000058">
    <property type="entry name" value="Alpha-1,3-glucan synthase Ags1"/>
    <property type="match status" value="1"/>
</dbReference>
<keyword evidence="12" id="KW-1185">Reference proteome</keyword>
<feature type="compositionally biased region" description="Polar residues" evidence="7">
    <location>
        <begin position="1683"/>
        <end position="1693"/>
    </location>
</feature>
<feature type="compositionally biased region" description="Basic and acidic residues" evidence="7">
    <location>
        <begin position="1944"/>
        <end position="1958"/>
    </location>
</feature>
<keyword evidence="5" id="KW-0961">Cell wall biogenesis/degradation</keyword>
<dbReference type="Gene3D" id="3.40.50.2000">
    <property type="entry name" value="Glycogen Phosphorylase B"/>
    <property type="match status" value="2"/>
</dbReference>
<comment type="similarity">
    <text evidence="1">Belongs to the glycosyltransferase group 1 family.</text>
</comment>
<dbReference type="EMBL" id="MCFA01000008">
    <property type="protein sequence ID" value="ORY18260.1"/>
    <property type="molecule type" value="Genomic_DNA"/>
</dbReference>
<feature type="compositionally biased region" description="Low complexity" evidence="7">
    <location>
        <begin position="1847"/>
        <end position="1860"/>
    </location>
</feature>
<evidence type="ECO:0000256" key="2">
    <source>
        <dbReference type="ARBA" id="ARBA00012688"/>
    </source>
</evidence>
<dbReference type="SUPFAM" id="SSF53756">
    <property type="entry name" value="UDP-Glycosyltransferase/glycogen phosphorylase"/>
    <property type="match status" value="1"/>
</dbReference>
<dbReference type="InterPro" id="IPR013534">
    <property type="entry name" value="Starch_synth_cat_dom"/>
</dbReference>
<dbReference type="Pfam" id="PF00128">
    <property type="entry name" value="Alpha-amylase"/>
    <property type="match status" value="1"/>
</dbReference>
<dbReference type="Pfam" id="PF00534">
    <property type="entry name" value="Glycos_transf_1"/>
    <property type="match status" value="1"/>
</dbReference>
<evidence type="ECO:0000256" key="1">
    <source>
        <dbReference type="ARBA" id="ARBA00006122"/>
    </source>
</evidence>
<comment type="catalytic activity">
    <reaction evidence="6">
        <text>[(1-&gt;3)-alpha-D-glucosyl](n) + UDP-alpha-D-glucose = [(1-&gt;3)-alpha-D-glucosyl](n+1) + UDP + H(+)</text>
        <dbReference type="Rhea" id="RHEA:19749"/>
        <dbReference type="Rhea" id="RHEA-COMP:11150"/>
        <dbReference type="Rhea" id="RHEA-COMP:11151"/>
        <dbReference type="ChEBI" id="CHEBI:15378"/>
        <dbReference type="ChEBI" id="CHEBI:28100"/>
        <dbReference type="ChEBI" id="CHEBI:58223"/>
        <dbReference type="ChEBI" id="CHEBI:58885"/>
        <dbReference type="EC" id="2.4.1.183"/>
    </reaction>
</comment>
<dbReference type="STRING" id="1231657.A0A1Y2A7F7"/>
<evidence type="ECO:0000256" key="9">
    <source>
        <dbReference type="SAM" id="SignalP"/>
    </source>
</evidence>
<keyword evidence="8" id="KW-0472">Membrane</keyword>
<evidence type="ECO:0000256" key="8">
    <source>
        <dbReference type="SAM" id="Phobius"/>
    </source>
</evidence>
<proteinExistence type="inferred from homology"/>
<dbReference type="InterPro" id="IPR058655">
    <property type="entry name" value="Mok11-14/Ags1-like"/>
</dbReference>
<dbReference type="Gene3D" id="3.20.20.80">
    <property type="entry name" value="Glycosidases"/>
    <property type="match status" value="2"/>
</dbReference>
<feature type="region of interest" description="Disordered" evidence="7">
    <location>
        <begin position="1683"/>
        <end position="1774"/>
    </location>
</feature>
<protein>
    <recommendedName>
        <fullName evidence="2">alpha-1,3-glucan synthase</fullName>
        <ecNumber evidence="2">2.4.1.183</ecNumber>
    </recommendedName>
</protein>
<dbReference type="FunFam" id="3.20.20.80:FF:000073">
    <property type="entry name" value="Alpha-1,3-glucan synthase Ags2"/>
    <property type="match status" value="1"/>
</dbReference>
<evidence type="ECO:0000256" key="7">
    <source>
        <dbReference type="SAM" id="MobiDB-lite"/>
    </source>
</evidence>
<reference evidence="11 12" key="1">
    <citation type="submission" date="2016-07" db="EMBL/GenBank/DDBJ databases">
        <title>Pervasive Adenine N6-methylation of Active Genes in Fungi.</title>
        <authorList>
            <consortium name="DOE Joint Genome Institute"/>
            <person name="Mondo S.J."/>
            <person name="Dannebaum R.O."/>
            <person name="Kuo R.C."/>
            <person name="Labutti K."/>
            <person name="Haridas S."/>
            <person name="Kuo A."/>
            <person name="Salamov A."/>
            <person name="Ahrendt S.R."/>
            <person name="Lipzen A."/>
            <person name="Sullivan W."/>
            <person name="Andreopoulos W.B."/>
            <person name="Clum A."/>
            <person name="Lindquist E."/>
            <person name="Daum C."/>
            <person name="Ramamoorthy G.K."/>
            <person name="Gryganskyi A."/>
            <person name="Culley D."/>
            <person name="Magnuson J.K."/>
            <person name="James T.Y."/>
            <person name="O'Malley M.A."/>
            <person name="Stajich J.E."/>
            <person name="Spatafora J.W."/>
            <person name="Visel A."/>
            <person name="Grigoriev I.V."/>
        </authorList>
    </citation>
    <scope>NUCLEOTIDE SEQUENCE [LARGE SCALE GENOMIC DNA]</scope>
    <source>
        <strain evidence="11 12">CBS 115471</strain>
    </source>
</reference>
<dbReference type="InterPro" id="IPR058654">
    <property type="entry name" value="Mok11-14/Ags1-like_TM"/>
</dbReference>
<name>A0A1Y2A7F7_9PLEO</name>
<feature type="signal peptide" evidence="9">
    <location>
        <begin position="1"/>
        <end position="17"/>
    </location>
</feature>
<feature type="compositionally biased region" description="Basic residues" evidence="7">
    <location>
        <begin position="1861"/>
        <end position="1870"/>
    </location>
</feature>
<dbReference type="CDD" id="cd11323">
    <property type="entry name" value="AmyAc_AGS"/>
    <property type="match status" value="1"/>
</dbReference>
<dbReference type="PANTHER" id="PTHR47182:SF2">
    <property type="entry name" value="CELL WALL ALPHA-1,3-GLUCAN SYNTHASE AGS1"/>
    <property type="match status" value="1"/>
</dbReference>
<accession>A0A1Y2A7F7</accession>
<dbReference type="PANTHER" id="PTHR47182">
    <property type="entry name" value="CELL WALL ALPHA-1,3-GLUCAN SYNTHASE AGS1-RELATED"/>
    <property type="match status" value="1"/>
</dbReference>
<dbReference type="CDD" id="cd03791">
    <property type="entry name" value="GT5_Glycogen_synthase_DULL1-like"/>
    <property type="match status" value="1"/>
</dbReference>
<dbReference type="FunFam" id="3.40.50.2000:FF:000052">
    <property type="entry name" value="Alpha-1,3-glucan synthase Ags2"/>
    <property type="match status" value="1"/>
</dbReference>
<feature type="domain" description="Glycosyl hydrolase family 13 catalytic" evidence="10">
    <location>
        <begin position="63"/>
        <end position="522"/>
    </location>
</feature>
<evidence type="ECO:0000313" key="11">
    <source>
        <dbReference type="EMBL" id="ORY18260.1"/>
    </source>
</evidence>
<gene>
    <name evidence="11" type="ORF">BCR34DRAFT_473774</name>
</gene>
<feature type="chain" id="PRO_5013073285" description="alpha-1,3-glucan synthase" evidence="9">
    <location>
        <begin position="18"/>
        <end position="2450"/>
    </location>
</feature>
<feature type="transmembrane region" description="Helical" evidence="8">
    <location>
        <begin position="2122"/>
        <end position="2142"/>
    </location>
</feature>
<evidence type="ECO:0000256" key="3">
    <source>
        <dbReference type="ARBA" id="ARBA00022676"/>
    </source>
</evidence>
<dbReference type="InterPro" id="IPR001296">
    <property type="entry name" value="Glyco_trans_1"/>
</dbReference>